<feature type="compositionally biased region" description="Basic residues" evidence="5">
    <location>
        <begin position="48"/>
        <end position="62"/>
    </location>
</feature>
<comment type="similarity">
    <text evidence="2">Belongs to the GKAP1 family.</text>
</comment>
<evidence type="ECO:0000256" key="3">
    <source>
        <dbReference type="ARBA" id="ARBA00023034"/>
    </source>
</evidence>
<evidence type="ECO:0000256" key="2">
    <source>
        <dbReference type="ARBA" id="ARBA00006662"/>
    </source>
</evidence>
<reference evidence="6 7" key="1">
    <citation type="submission" date="2022-05" db="EMBL/GenBank/DDBJ databases">
        <authorList>
            <consortium name="Genoscope - CEA"/>
            <person name="William W."/>
        </authorList>
    </citation>
    <scope>NUCLEOTIDE SEQUENCE [LARGE SCALE GENOMIC DNA]</scope>
</reference>
<dbReference type="PRINTS" id="PR02083">
    <property type="entry name" value="GKINASEAP1"/>
</dbReference>
<sequence>MRDDELLMTSLTKSRFAVLEVSDDDSEGEFQGVSDEARRKCDDSKNAGKTKKKCKKKKRSRQKSNESSETAVMNRVDSGGKEASVQSGDWDEWKQKDEQFVLGQFQRDLKEALEASKQDAWHAKQKQELMKTMTISHEDDERKKEKPIVMSFNEFQPMRSTTGINSPKLEESSKTGLDNFPAWPNGFPVSTRGSTRHSKGIALNEVQVKSNNEKNDKPGMSALLSNRSNNGGRIPDHSTQMLTEKKLLPAAHEDQLRAEMVHIKEKLFKSNLELSELKKMRTEHITMIEDLKKELLQVKKRNKQLCYILSQAEMKEKSELLTEIEELNEVKEQLHAELEQERSKNSALKSEIAKPVWGRQRHGSCS</sequence>
<protein>
    <recommendedName>
        <fullName evidence="8">G kinase-anchoring protein 1</fullName>
    </recommendedName>
</protein>
<feature type="region of interest" description="Disordered" evidence="5">
    <location>
        <begin position="23"/>
        <end position="92"/>
    </location>
</feature>
<evidence type="ECO:0000256" key="4">
    <source>
        <dbReference type="ARBA" id="ARBA00023054"/>
    </source>
</evidence>
<gene>
    <name evidence="6" type="ORF">PMEA_00010115</name>
</gene>
<name>A0AAU9VQR3_9CNID</name>
<dbReference type="AlphaFoldDB" id="A0AAU9VQR3"/>
<feature type="region of interest" description="Disordered" evidence="5">
    <location>
        <begin position="338"/>
        <end position="366"/>
    </location>
</feature>
<evidence type="ECO:0000256" key="5">
    <source>
        <dbReference type="SAM" id="MobiDB-lite"/>
    </source>
</evidence>
<evidence type="ECO:0000256" key="1">
    <source>
        <dbReference type="ARBA" id="ARBA00004555"/>
    </source>
</evidence>
<dbReference type="InterPro" id="IPR026109">
    <property type="entry name" value="GKAP1"/>
</dbReference>
<dbReference type="Proteomes" id="UP001159428">
    <property type="component" value="Unassembled WGS sequence"/>
</dbReference>
<comment type="caution">
    <text evidence="6">The sequence shown here is derived from an EMBL/GenBank/DDBJ whole genome shotgun (WGS) entry which is preliminary data.</text>
</comment>
<keyword evidence="4" id="KW-0175">Coiled coil</keyword>
<keyword evidence="7" id="KW-1185">Reference proteome</keyword>
<dbReference type="EMBL" id="CALNXJ010000002">
    <property type="protein sequence ID" value="CAH3033529.1"/>
    <property type="molecule type" value="Genomic_DNA"/>
</dbReference>
<evidence type="ECO:0000313" key="7">
    <source>
        <dbReference type="Proteomes" id="UP001159428"/>
    </source>
</evidence>
<accession>A0AAU9VQR3</accession>
<feature type="compositionally biased region" description="Basic and acidic residues" evidence="5">
    <location>
        <begin position="35"/>
        <end position="46"/>
    </location>
</feature>
<comment type="subcellular location">
    <subcellularLocation>
        <location evidence="1">Golgi apparatus</location>
    </subcellularLocation>
</comment>
<dbReference type="GO" id="GO:0007165">
    <property type="term" value="P:signal transduction"/>
    <property type="evidence" value="ECO:0007669"/>
    <property type="project" value="InterPro"/>
</dbReference>
<dbReference type="PANTHER" id="PTHR14899:SF0">
    <property type="entry name" value="G KINASE-ANCHORING PROTEIN 1"/>
    <property type="match status" value="1"/>
</dbReference>
<keyword evidence="3" id="KW-0333">Golgi apparatus</keyword>
<dbReference type="GO" id="GO:0005794">
    <property type="term" value="C:Golgi apparatus"/>
    <property type="evidence" value="ECO:0007669"/>
    <property type="project" value="UniProtKB-SubCell"/>
</dbReference>
<dbReference type="PANTHER" id="PTHR14899">
    <property type="entry name" value="G KINASE ANCHORING PROTEIN 1"/>
    <property type="match status" value="1"/>
</dbReference>
<organism evidence="6 7">
    <name type="scientific">Pocillopora meandrina</name>
    <dbReference type="NCBI Taxonomy" id="46732"/>
    <lineage>
        <taxon>Eukaryota</taxon>
        <taxon>Metazoa</taxon>
        <taxon>Cnidaria</taxon>
        <taxon>Anthozoa</taxon>
        <taxon>Hexacorallia</taxon>
        <taxon>Scleractinia</taxon>
        <taxon>Astrocoeniina</taxon>
        <taxon>Pocilloporidae</taxon>
        <taxon>Pocillopora</taxon>
    </lineage>
</organism>
<evidence type="ECO:0000313" key="6">
    <source>
        <dbReference type="EMBL" id="CAH3033529.1"/>
    </source>
</evidence>
<feature type="region of interest" description="Disordered" evidence="5">
    <location>
        <begin position="158"/>
        <end position="183"/>
    </location>
</feature>
<evidence type="ECO:0008006" key="8">
    <source>
        <dbReference type="Google" id="ProtNLM"/>
    </source>
</evidence>
<proteinExistence type="inferred from homology"/>